<dbReference type="AlphaFoldDB" id="A0A2R4X449"/>
<reference evidence="1 2" key="1">
    <citation type="submission" date="2018-04" db="EMBL/GenBank/DDBJ databases">
        <title>Halococcoides cellulosivorans gen. nov., sp. nov., an extremely halophilic cellulose-utilizing haloarchaeon from hypersaline lakes.</title>
        <authorList>
            <person name="Sorokin D.Y."/>
            <person name="Toshchakov S.V."/>
            <person name="Samarov N.I."/>
            <person name="Korzhenkov A."/>
            <person name="Kublanov I.V."/>
        </authorList>
    </citation>
    <scope>NUCLEOTIDE SEQUENCE [LARGE SCALE GENOMIC DNA]</scope>
    <source>
        <strain evidence="1 2">HArcel1</strain>
    </source>
</reference>
<sequence length="92" mass="10166">MYLVFEPAGDGRTNLAFCYSEEAAENPDYRGEQSPKLPEPEAVAPTRELAAVIADAAKTYLDTIREYDPDAGSEYVEPLLDDLHEELDGIES</sequence>
<gene>
    <name evidence="1" type="ORF">HARCEL1_00740</name>
</gene>
<proteinExistence type="predicted"/>
<name>A0A2R4X449_9EURY</name>
<dbReference type="KEGG" id="harc:HARCEL1_00740"/>
<dbReference type="Proteomes" id="UP000244727">
    <property type="component" value="Chromosome"/>
</dbReference>
<evidence type="ECO:0000313" key="2">
    <source>
        <dbReference type="Proteomes" id="UP000244727"/>
    </source>
</evidence>
<protein>
    <submittedName>
        <fullName evidence="1">Uncharacterized protein</fullName>
    </submittedName>
</protein>
<organism evidence="1 2">
    <name type="scientific">Halococcoides cellulosivorans</name>
    <dbReference type="NCBI Taxonomy" id="1679096"/>
    <lineage>
        <taxon>Archaea</taxon>
        <taxon>Methanobacteriati</taxon>
        <taxon>Methanobacteriota</taxon>
        <taxon>Stenosarchaea group</taxon>
        <taxon>Halobacteria</taxon>
        <taxon>Halobacteriales</taxon>
        <taxon>Haloarculaceae</taxon>
        <taxon>Halococcoides</taxon>
    </lineage>
</organism>
<evidence type="ECO:0000313" key="1">
    <source>
        <dbReference type="EMBL" id="AWB28576.1"/>
    </source>
</evidence>
<accession>A0A2R4X449</accession>
<keyword evidence="2" id="KW-1185">Reference proteome</keyword>
<dbReference type="EMBL" id="CP028858">
    <property type="protein sequence ID" value="AWB28576.1"/>
    <property type="molecule type" value="Genomic_DNA"/>
</dbReference>